<accession>A0ABT3BMJ2</accession>
<dbReference type="Proteomes" id="UP001208245">
    <property type="component" value="Unassembled WGS sequence"/>
</dbReference>
<evidence type="ECO:0000256" key="2">
    <source>
        <dbReference type="SAM" id="Phobius"/>
    </source>
</evidence>
<dbReference type="EMBL" id="JAOXHL010000001">
    <property type="protein sequence ID" value="MCV3728301.1"/>
    <property type="molecule type" value="Genomic_DNA"/>
</dbReference>
<feature type="compositionally biased region" description="Acidic residues" evidence="1">
    <location>
        <begin position="195"/>
        <end position="207"/>
    </location>
</feature>
<feature type="transmembrane region" description="Helical" evidence="2">
    <location>
        <begin position="133"/>
        <end position="152"/>
    </location>
</feature>
<keyword evidence="2" id="KW-0812">Transmembrane</keyword>
<gene>
    <name evidence="3" type="ORF">OF376_00670</name>
</gene>
<protein>
    <submittedName>
        <fullName evidence="3">Uncharacterized protein</fullName>
    </submittedName>
</protein>
<keyword evidence="2" id="KW-1133">Transmembrane helix</keyword>
<comment type="caution">
    <text evidence="3">The sequence shown here is derived from an EMBL/GenBank/DDBJ whole genome shotgun (WGS) entry which is preliminary data.</text>
</comment>
<name>A0ABT3BMJ2_9BACT</name>
<evidence type="ECO:0000256" key="1">
    <source>
        <dbReference type="SAM" id="MobiDB-lite"/>
    </source>
</evidence>
<feature type="region of interest" description="Disordered" evidence="1">
    <location>
        <begin position="181"/>
        <end position="207"/>
    </location>
</feature>
<proteinExistence type="predicted"/>
<feature type="transmembrane region" description="Helical" evidence="2">
    <location>
        <begin position="80"/>
        <end position="103"/>
    </location>
</feature>
<dbReference type="RefSeq" id="WP_263821629.1">
    <property type="nucleotide sequence ID" value="NZ_JAOXHL010000001.1"/>
</dbReference>
<keyword evidence="4" id="KW-1185">Reference proteome</keyword>
<sequence>MNYTNQLSLQISSSKNQEVIADKYLNLLNRTKKQLRLIYKTSIITISLFAAFVIFIALFANSNSICPTEPYKALAGFGVFAFPLLFVYVGFFVYNLFNIVAILRNFVQLQNTLQNFFNHEQPKKIFHEFTWQYTVLLFFFPILASLNLLRILNDKEENQLNQMEMILGYELLMVDLENSKTNDPANADTTLSSTDESDEEETADEEE</sequence>
<evidence type="ECO:0000313" key="4">
    <source>
        <dbReference type="Proteomes" id="UP001208245"/>
    </source>
</evidence>
<organism evidence="3 4">
    <name type="scientific">Ureaplasma miroungigenitalium</name>
    <dbReference type="NCBI Taxonomy" id="1042321"/>
    <lineage>
        <taxon>Bacteria</taxon>
        <taxon>Bacillati</taxon>
        <taxon>Mycoplasmatota</taxon>
        <taxon>Mycoplasmoidales</taxon>
        <taxon>Mycoplasmoidaceae</taxon>
        <taxon>Ureaplasma</taxon>
    </lineage>
</organism>
<reference evidence="3 4" key="1">
    <citation type="journal article" date="2020" name="Int. J. Syst. Evol. Microbiol.">
        <title>Ureaplasma miroungigenitalium sp. nov. isolated from northern elephant seals (Mirounga angustirostris) and Ureaplasma zalophigenitalium sp. nov. isolated from California sea lions (Zalophus californianus).</title>
        <authorList>
            <person name="Volokhov D.V."/>
            <person name="Gulland F.M."/>
            <person name="Gao Y."/>
            <person name="Chizhikov V.E."/>
        </authorList>
    </citation>
    <scope>NUCLEOTIDE SEQUENCE [LARGE SCALE GENOMIC DNA]</scope>
    <source>
        <strain evidence="3 4">ES3182-GEN</strain>
    </source>
</reference>
<evidence type="ECO:0000313" key="3">
    <source>
        <dbReference type="EMBL" id="MCV3728301.1"/>
    </source>
</evidence>
<feature type="transmembrane region" description="Helical" evidence="2">
    <location>
        <begin position="37"/>
        <end position="60"/>
    </location>
</feature>
<keyword evidence="2" id="KW-0472">Membrane</keyword>